<sequence>MSLNWAMLTPDRSPVPLPDELTITVVTSNVEVSLNIPDAPPTRSSSSGGSGGAKKLKETGALYLTDKRLIFIAPPSRSFDSLSIPLPAILSTRFEQPTFGANYLGFEIKPAADGGLTNGTQAEVRFKDKAMFEFVSLLEKTREKAIYMKRHGAEEEEGLPTYTYPAESSTVSYVGDVPVDNPPGYDA</sequence>
<dbReference type="HOGENOM" id="CLU_066296_2_0_1"/>
<dbReference type="AlphaFoldDB" id="A0A067NNP7"/>
<gene>
    <name evidence="2" type="ORF">PLEOSDRAFT_1038786</name>
</gene>
<dbReference type="InterPro" id="IPR044852">
    <property type="entry name" value="WBP2-like"/>
</dbReference>
<evidence type="ECO:0000256" key="1">
    <source>
        <dbReference type="SAM" id="MobiDB-lite"/>
    </source>
</evidence>
<dbReference type="PANTHER" id="PTHR31606">
    <property type="entry name" value="WW DOMAIN BINDING PROTEIN 2, ISOFORM E"/>
    <property type="match status" value="1"/>
</dbReference>
<dbReference type="InParanoid" id="A0A067NNP7"/>
<dbReference type="STRING" id="1137138.A0A067NNP7"/>
<protein>
    <recommendedName>
        <fullName evidence="4">GRAM domain-containing protein</fullName>
    </recommendedName>
</protein>
<dbReference type="CDD" id="cd13214">
    <property type="entry name" value="PH-GRAM_WBP2"/>
    <property type="match status" value="1"/>
</dbReference>
<dbReference type="GO" id="GO:0005634">
    <property type="term" value="C:nucleus"/>
    <property type="evidence" value="ECO:0007669"/>
    <property type="project" value="TreeGrafter"/>
</dbReference>
<evidence type="ECO:0008006" key="4">
    <source>
        <dbReference type="Google" id="ProtNLM"/>
    </source>
</evidence>
<dbReference type="Proteomes" id="UP000027073">
    <property type="component" value="Unassembled WGS sequence"/>
</dbReference>
<dbReference type="GO" id="GO:0003713">
    <property type="term" value="F:transcription coactivator activity"/>
    <property type="evidence" value="ECO:0007669"/>
    <property type="project" value="InterPro"/>
</dbReference>
<proteinExistence type="predicted"/>
<dbReference type="VEuPathDB" id="FungiDB:PLEOSDRAFT_1038786"/>
<feature type="region of interest" description="Disordered" evidence="1">
    <location>
        <begin position="34"/>
        <end position="54"/>
    </location>
</feature>
<evidence type="ECO:0000313" key="2">
    <source>
        <dbReference type="EMBL" id="KDQ29549.1"/>
    </source>
</evidence>
<organism evidence="2 3">
    <name type="scientific">Pleurotus ostreatus (strain PC15)</name>
    <name type="common">Oyster mushroom</name>
    <dbReference type="NCBI Taxonomy" id="1137138"/>
    <lineage>
        <taxon>Eukaryota</taxon>
        <taxon>Fungi</taxon>
        <taxon>Dikarya</taxon>
        <taxon>Basidiomycota</taxon>
        <taxon>Agaricomycotina</taxon>
        <taxon>Agaricomycetes</taxon>
        <taxon>Agaricomycetidae</taxon>
        <taxon>Agaricales</taxon>
        <taxon>Pleurotineae</taxon>
        <taxon>Pleurotaceae</taxon>
        <taxon>Pleurotus</taxon>
    </lineage>
</organism>
<dbReference type="GO" id="GO:0031490">
    <property type="term" value="F:chromatin DNA binding"/>
    <property type="evidence" value="ECO:0007669"/>
    <property type="project" value="TreeGrafter"/>
</dbReference>
<dbReference type="SUPFAM" id="SSF50729">
    <property type="entry name" value="PH domain-like"/>
    <property type="match status" value="1"/>
</dbReference>
<dbReference type="EMBL" id="KL198007">
    <property type="protein sequence ID" value="KDQ29549.1"/>
    <property type="molecule type" value="Genomic_DNA"/>
</dbReference>
<accession>A0A067NNP7</accession>
<name>A0A067NNP7_PLEO1</name>
<reference evidence="3" key="1">
    <citation type="journal article" date="2014" name="Proc. Natl. Acad. Sci. U.S.A.">
        <title>Extensive sampling of basidiomycete genomes demonstrates inadequacy of the white-rot/brown-rot paradigm for wood decay fungi.</title>
        <authorList>
            <person name="Riley R."/>
            <person name="Salamov A.A."/>
            <person name="Brown D.W."/>
            <person name="Nagy L.G."/>
            <person name="Floudas D."/>
            <person name="Held B.W."/>
            <person name="Levasseur A."/>
            <person name="Lombard V."/>
            <person name="Morin E."/>
            <person name="Otillar R."/>
            <person name="Lindquist E.A."/>
            <person name="Sun H."/>
            <person name="LaButti K.M."/>
            <person name="Schmutz J."/>
            <person name="Jabbour D."/>
            <person name="Luo H."/>
            <person name="Baker S.E."/>
            <person name="Pisabarro A.G."/>
            <person name="Walton J.D."/>
            <person name="Blanchette R.A."/>
            <person name="Henrissat B."/>
            <person name="Martin F."/>
            <person name="Cullen D."/>
            <person name="Hibbett D.S."/>
            <person name="Grigoriev I.V."/>
        </authorList>
    </citation>
    <scope>NUCLEOTIDE SEQUENCE [LARGE SCALE GENOMIC DNA]</scope>
    <source>
        <strain evidence="3">PC15</strain>
    </source>
</reference>
<evidence type="ECO:0000313" key="3">
    <source>
        <dbReference type="Proteomes" id="UP000027073"/>
    </source>
</evidence>
<dbReference type="FunCoup" id="A0A067NNP7">
    <property type="interactions" value="191"/>
</dbReference>
<dbReference type="OrthoDB" id="1259151at2759"/>
<dbReference type="PANTHER" id="PTHR31606:SF1">
    <property type="entry name" value="WW DOMAIN BINDING PROTEIN 2, ISOFORM E"/>
    <property type="match status" value="1"/>
</dbReference>